<name>Q564U6_CAEEL</name>
<dbReference type="EMBL" id="BX284605">
    <property type="protein sequence ID" value="CAI79125.1"/>
    <property type="molecule type" value="Genomic_DNA"/>
</dbReference>
<dbReference type="CTD" id="3564892"/>
<organism evidence="2 3">
    <name type="scientific">Caenorhabditis elegans</name>
    <dbReference type="NCBI Taxonomy" id="6239"/>
    <lineage>
        <taxon>Eukaryota</taxon>
        <taxon>Metazoa</taxon>
        <taxon>Ecdysozoa</taxon>
        <taxon>Nematoda</taxon>
        <taxon>Chromadorea</taxon>
        <taxon>Rhabditida</taxon>
        <taxon>Rhabditina</taxon>
        <taxon>Rhabditomorpha</taxon>
        <taxon>Rhabditoidea</taxon>
        <taxon>Rhabditidae</taxon>
        <taxon>Peloderinae</taxon>
        <taxon>Caenorhabditis</taxon>
    </lineage>
</organism>
<dbReference type="GeneID" id="3564892"/>
<gene>
    <name evidence="2" type="ORF">CELE_F09C6.14</name>
    <name evidence="2 4" type="ORF">F09C6.14</name>
</gene>
<dbReference type="HOGENOM" id="CLU_2690081_0_0_1"/>
<evidence type="ECO:0000313" key="4">
    <source>
        <dbReference type="WormBase" id="F09C6.14"/>
    </source>
</evidence>
<proteinExistence type="predicted"/>
<evidence type="ECO:0000313" key="3">
    <source>
        <dbReference type="Proteomes" id="UP000001940"/>
    </source>
</evidence>
<dbReference type="KEGG" id="cel:CELE_F09C6.14"/>
<feature type="compositionally biased region" description="Basic and acidic residues" evidence="1">
    <location>
        <begin position="54"/>
        <end position="67"/>
    </location>
</feature>
<dbReference type="AGR" id="WB:WBGene00044278"/>
<evidence type="ECO:0000256" key="1">
    <source>
        <dbReference type="SAM" id="MobiDB-lite"/>
    </source>
</evidence>
<dbReference type="UCSC" id="F09C6.14">
    <property type="organism name" value="c. elegans"/>
</dbReference>
<dbReference type="AlphaFoldDB" id="Q564U6"/>
<dbReference type="InParanoid" id="Q564U6"/>
<evidence type="ECO:0000313" key="2">
    <source>
        <dbReference type="EMBL" id="CAI79125.1"/>
    </source>
</evidence>
<reference evidence="2 3" key="1">
    <citation type="journal article" date="1998" name="Science">
        <title>Genome sequence of the nematode C. elegans: a platform for investigating biology.</title>
        <authorList>
            <consortium name="The C. elegans sequencing consortium"/>
            <person name="Sulson J.E."/>
            <person name="Waterston R."/>
        </authorList>
    </citation>
    <scope>NUCLEOTIDE SEQUENCE [LARGE SCALE GENOMIC DNA]</scope>
    <source>
        <strain evidence="2 3">Bristol N2</strain>
    </source>
</reference>
<protein>
    <submittedName>
        <fullName evidence="2">Small hydrophilic protein</fullName>
    </submittedName>
</protein>
<dbReference type="Proteomes" id="UP000001940">
    <property type="component" value="Chromosome V"/>
</dbReference>
<dbReference type="Bgee" id="WBGene00044278">
    <property type="expression patterns" value="Expressed in pharyngeal muscle cell (C elegans) and 2 other cell types or tissues"/>
</dbReference>
<feature type="region of interest" description="Disordered" evidence="1">
    <location>
        <begin position="54"/>
        <end position="74"/>
    </location>
</feature>
<dbReference type="SMR" id="Q564U6"/>
<dbReference type="PaxDb" id="6239-F09C6.14"/>
<accession>Q564U6</accession>
<dbReference type="WormBase" id="F09C6.14">
    <property type="protein sequence ID" value="CE38320"/>
    <property type="gene ID" value="WBGene00044278"/>
</dbReference>
<dbReference type="RefSeq" id="NP_001023778.1">
    <property type="nucleotide sequence ID" value="NM_001028607.1"/>
</dbReference>
<keyword evidence="3" id="KW-1185">Reference proteome</keyword>
<sequence length="74" mass="8304">MGWPVDGQTTTNNSVDLESRVRNQIADLVQNTEQKFSQHRQAVIAHAKKLSDELEKQLEDEAQEMHKQSGGNSA</sequence>